<name>A0AAW2RGP9_SESRA</name>
<evidence type="ECO:0000313" key="1">
    <source>
        <dbReference type="EMBL" id="KAL0378618.1"/>
    </source>
</evidence>
<comment type="caution">
    <text evidence="1">The sequence shown here is derived from an EMBL/GenBank/DDBJ whole genome shotgun (WGS) entry which is preliminary data.</text>
</comment>
<dbReference type="PANTHER" id="PTHR46213">
    <property type="entry name" value="TRANSCRIPTIONAL ACTIVATOR DEMETER"/>
    <property type="match status" value="1"/>
</dbReference>
<gene>
    <name evidence="1" type="ORF">Sradi_3167300</name>
</gene>
<dbReference type="GO" id="GO:0019104">
    <property type="term" value="F:DNA N-glycosylase activity"/>
    <property type="evidence" value="ECO:0007669"/>
    <property type="project" value="InterPro"/>
</dbReference>
<dbReference type="GO" id="GO:0035514">
    <property type="term" value="F:DNA demethylase activity"/>
    <property type="evidence" value="ECO:0007669"/>
    <property type="project" value="InterPro"/>
</dbReference>
<proteinExistence type="predicted"/>
<reference evidence="1" key="2">
    <citation type="journal article" date="2024" name="Plant">
        <title>Genomic evolution and insights into agronomic trait innovations of Sesamum species.</title>
        <authorList>
            <person name="Miao H."/>
            <person name="Wang L."/>
            <person name="Qu L."/>
            <person name="Liu H."/>
            <person name="Sun Y."/>
            <person name="Le M."/>
            <person name="Wang Q."/>
            <person name="Wei S."/>
            <person name="Zheng Y."/>
            <person name="Lin W."/>
            <person name="Duan Y."/>
            <person name="Cao H."/>
            <person name="Xiong S."/>
            <person name="Wang X."/>
            <person name="Wei L."/>
            <person name="Li C."/>
            <person name="Ma Q."/>
            <person name="Ju M."/>
            <person name="Zhao R."/>
            <person name="Li G."/>
            <person name="Mu C."/>
            <person name="Tian Q."/>
            <person name="Mei H."/>
            <person name="Zhang T."/>
            <person name="Gao T."/>
            <person name="Zhang H."/>
        </authorList>
    </citation>
    <scope>NUCLEOTIDE SEQUENCE</scope>
    <source>
        <strain evidence="1">G02</strain>
    </source>
</reference>
<sequence>MGPPAAATSGCSDTPSKSVSTSRYHPKVYLAPHVQAPGDNIIQVRLSDDYFWKGQFILLLMELASCFLQLQLLFSVRRDDRNACPMRAECRHFASEFASTRLRLEGSKGQNTAPESSVASIQDTTDRLCLEGSKGQNMAPESSIASIQDTTDHISPPNFSIVGGDCSEDLYNSCNCEPIVEMPLSPEPECTGTVEIDIEDLYCDSDDEIPTIKLNGEEFRKNVLTFMGEEDGISKVLVTLSPETALIPMPKLKYVGRLRTVHHV</sequence>
<protein>
    <submittedName>
        <fullName evidence="1">Transcriptional activator DEMETER</fullName>
    </submittedName>
</protein>
<dbReference type="EMBL" id="JACGWJ010000013">
    <property type="protein sequence ID" value="KAL0378618.1"/>
    <property type="molecule type" value="Genomic_DNA"/>
</dbReference>
<dbReference type="InterPro" id="IPR044811">
    <property type="entry name" value="DME/ROS1"/>
</dbReference>
<reference evidence="1" key="1">
    <citation type="submission" date="2020-06" db="EMBL/GenBank/DDBJ databases">
        <authorList>
            <person name="Li T."/>
            <person name="Hu X."/>
            <person name="Zhang T."/>
            <person name="Song X."/>
            <person name="Zhang H."/>
            <person name="Dai N."/>
            <person name="Sheng W."/>
            <person name="Hou X."/>
            <person name="Wei L."/>
        </authorList>
    </citation>
    <scope>NUCLEOTIDE SEQUENCE</scope>
    <source>
        <strain evidence="1">G02</strain>
        <tissue evidence="1">Leaf</tissue>
    </source>
</reference>
<dbReference type="AlphaFoldDB" id="A0AAW2RGP9"/>
<organism evidence="1">
    <name type="scientific">Sesamum radiatum</name>
    <name type="common">Black benniseed</name>
    <dbReference type="NCBI Taxonomy" id="300843"/>
    <lineage>
        <taxon>Eukaryota</taxon>
        <taxon>Viridiplantae</taxon>
        <taxon>Streptophyta</taxon>
        <taxon>Embryophyta</taxon>
        <taxon>Tracheophyta</taxon>
        <taxon>Spermatophyta</taxon>
        <taxon>Magnoliopsida</taxon>
        <taxon>eudicotyledons</taxon>
        <taxon>Gunneridae</taxon>
        <taxon>Pentapetalae</taxon>
        <taxon>asterids</taxon>
        <taxon>lamiids</taxon>
        <taxon>Lamiales</taxon>
        <taxon>Pedaliaceae</taxon>
        <taxon>Sesamum</taxon>
    </lineage>
</organism>
<dbReference type="GO" id="GO:0141166">
    <property type="term" value="P:chromosomal 5-methylcytosine DNA demethylation pathway"/>
    <property type="evidence" value="ECO:0007669"/>
    <property type="project" value="InterPro"/>
</dbReference>
<dbReference type="PANTHER" id="PTHR46213:SF13">
    <property type="entry name" value="DEMETER-LIKE PROTEIN 2-RELATED"/>
    <property type="match status" value="1"/>
</dbReference>
<accession>A0AAW2RGP9</accession>